<dbReference type="STRING" id="1927124.BST13_04800"/>
<dbReference type="NCBIfam" id="TIGR01543">
    <property type="entry name" value="proheadase_HK97"/>
    <property type="match status" value="1"/>
</dbReference>
<comment type="caution">
    <text evidence="5">The sequence shown here is derived from an EMBL/GenBank/DDBJ whole genome shotgun (WGS) entry which is preliminary data.</text>
</comment>
<dbReference type="GO" id="GO:0006508">
    <property type="term" value="P:proteolysis"/>
    <property type="evidence" value="ECO:0007669"/>
    <property type="project" value="UniProtKB-KW"/>
</dbReference>
<evidence type="ECO:0000256" key="2">
    <source>
        <dbReference type="ARBA" id="ARBA00022670"/>
    </source>
</evidence>
<feature type="domain" description="Prohead serine protease" evidence="4">
    <location>
        <begin position="11"/>
        <end position="152"/>
    </location>
</feature>
<protein>
    <recommendedName>
        <fullName evidence="4">Prohead serine protease domain-containing protein</fullName>
    </recommendedName>
</protein>
<evidence type="ECO:0000313" key="6">
    <source>
        <dbReference type="Proteomes" id="UP000192448"/>
    </source>
</evidence>
<evidence type="ECO:0000256" key="3">
    <source>
        <dbReference type="ARBA" id="ARBA00022801"/>
    </source>
</evidence>
<keyword evidence="1" id="KW-1188">Viral release from host cell</keyword>
<dbReference type="GO" id="GO:0008233">
    <property type="term" value="F:peptidase activity"/>
    <property type="evidence" value="ECO:0007669"/>
    <property type="project" value="UniProtKB-KW"/>
</dbReference>
<keyword evidence="3" id="KW-0378">Hydrolase</keyword>
<keyword evidence="2" id="KW-0645">Protease</keyword>
<evidence type="ECO:0000259" key="4">
    <source>
        <dbReference type="Pfam" id="PF04586"/>
    </source>
</evidence>
<accession>A0A1X0B941</accession>
<dbReference type="InterPro" id="IPR006433">
    <property type="entry name" value="Prohead_protease"/>
</dbReference>
<gene>
    <name evidence="5" type="ORF">BST13_04800</name>
</gene>
<dbReference type="AlphaFoldDB" id="A0A1X0B941"/>
<sequence length="177" mass="19221">MDLQTTITGKKLGGYAAVYGQRADIGGYYLESLAPTAFRSVLASNPDVRGLLNHDPNMLLARTRNGSLKLSSDSHGLQFELDIPDTTLGNDVRTMVDSGLITGCSFGFIAGEQDWSTHEGRDLRTHTSVASLLDVSVVTYPAYQGTSVSLRSKPTIPADSIDRRTQLIRARARVHLL</sequence>
<dbReference type="Proteomes" id="UP000192448">
    <property type="component" value="Unassembled WGS sequence"/>
</dbReference>
<keyword evidence="6" id="KW-1185">Reference proteome</keyword>
<reference evidence="5 6" key="1">
    <citation type="submission" date="2017-02" db="EMBL/GenBank/DDBJ databases">
        <title>The new phylogeny of genus Mycobacterium.</title>
        <authorList>
            <person name="Tortoli E."/>
            <person name="Trovato A."/>
            <person name="Cirillo D.M."/>
        </authorList>
    </citation>
    <scope>NUCLEOTIDE SEQUENCE [LARGE SCALE GENOMIC DNA]</scope>
    <source>
        <strain evidence="5 6">RW6</strain>
    </source>
</reference>
<dbReference type="Pfam" id="PF04586">
    <property type="entry name" value="Peptidase_S78"/>
    <property type="match status" value="1"/>
</dbReference>
<dbReference type="InterPro" id="IPR054613">
    <property type="entry name" value="Peptidase_S78_dom"/>
</dbReference>
<dbReference type="EMBL" id="MVHF01000003">
    <property type="protein sequence ID" value="ORA38813.1"/>
    <property type="molecule type" value="Genomic_DNA"/>
</dbReference>
<name>A0A1X0B941_9MYCO</name>
<evidence type="ECO:0000313" key="5">
    <source>
        <dbReference type="EMBL" id="ORA38813.1"/>
    </source>
</evidence>
<organism evidence="5 6">
    <name type="scientific">Mycobacterium aquaticum</name>
    <dbReference type="NCBI Taxonomy" id="1927124"/>
    <lineage>
        <taxon>Bacteria</taxon>
        <taxon>Bacillati</taxon>
        <taxon>Actinomycetota</taxon>
        <taxon>Actinomycetes</taxon>
        <taxon>Mycobacteriales</taxon>
        <taxon>Mycobacteriaceae</taxon>
        <taxon>Mycobacterium</taxon>
    </lineage>
</organism>
<proteinExistence type="predicted"/>
<evidence type="ECO:0000256" key="1">
    <source>
        <dbReference type="ARBA" id="ARBA00022612"/>
    </source>
</evidence>